<dbReference type="CDD" id="cd11062">
    <property type="entry name" value="CYP58-like"/>
    <property type="match status" value="1"/>
</dbReference>
<evidence type="ECO:0000256" key="2">
    <source>
        <dbReference type="ARBA" id="ARBA00010617"/>
    </source>
</evidence>
<evidence type="ECO:0000256" key="7">
    <source>
        <dbReference type="ARBA" id="ARBA00023033"/>
    </source>
</evidence>
<dbReference type="Gene3D" id="1.10.630.10">
    <property type="entry name" value="Cytochrome P450"/>
    <property type="match status" value="1"/>
</dbReference>
<sequence>MVSILALGGLLVLFLLSRAIYRLYFSPLAKFPGPRIAALTSWYCAYHDLIRGGQYIWVIEEMHRQYGPIVRTMPNVLHVNDPSFIDQLYAQSPNSRRERAQTVLNLFHEHLSVLPTRDHDLHRRRRAVLSRFFSQQNVRRLVPVINDTLADLLQRMEGWAKAGNPVSINAAYKAATKDVIQAYALGEGQKCLQMEDCNAAFFETLSAGRLSHIGVHFHWLAVLMTKLPPSFITAMSPQILAFIRFVDDLGTKIESIRNAKEHPEGRTIFHEILRSDIPDQEKSTPRLVDEAMVLAIAGADTTASTMVALTYHVLSDPAIFTRLRQELESVMPSPDQPPDPTKLDALPFLNALIEEALRLYPSATHRQDRVAPDDDLTFQYPNGDKIIIPAGTIVGMTAPIINRHPGWYEDPESFYPDRYLENPKLLRRHFTFSKGARQCLGMNLAYQELQTFTAGIFRKYGIYDDTLMQQNGPTLELYDTKIEDVRMHADYVTPGLRPGSQGVRLKIRRAQDN</sequence>
<comment type="cofactor">
    <cofactor evidence="1 8">
        <name>heme</name>
        <dbReference type="ChEBI" id="CHEBI:30413"/>
    </cofactor>
</comment>
<evidence type="ECO:0000313" key="11">
    <source>
        <dbReference type="Proteomes" id="UP000738349"/>
    </source>
</evidence>
<name>A0A9P9IXZ7_9HYPO</name>
<keyword evidence="4 8" id="KW-0479">Metal-binding</keyword>
<comment type="similarity">
    <text evidence="2 9">Belongs to the cytochrome P450 family.</text>
</comment>
<evidence type="ECO:0000256" key="8">
    <source>
        <dbReference type="PIRSR" id="PIRSR602401-1"/>
    </source>
</evidence>
<dbReference type="GO" id="GO:0016705">
    <property type="term" value="F:oxidoreductase activity, acting on paired donors, with incorporation or reduction of molecular oxygen"/>
    <property type="evidence" value="ECO:0007669"/>
    <property type="project" value="InterPro"/>
</dbReference>
<dbReference type="InterPro" id="IPR002401">
    <property type="entry name" value="Cyt_P450_E_grp-I"/>
</dbReference>
<protein>
    <submittedName>
        <fullName evidence="10">Cytochrome P450</fullName>
    </submittedName>
</protein>
<evidence type="ECO:0000256" key="9">
    <source>
        <dbReference type="RuleBase" id="RU000461"/>
    </source>
</evidence>
<keyword evidence="5 9" id="KW-0560">Oxidoreductase</keyword>
<comment type="caution">
    <text evidence="10">The sequence shown here is derived from an EMBL/GenBank/DDBJ whole genome shotgun (WGS) entry which is preliminary data.</text>
</comment>
<proteinExistence type="inferred from homology"/>
<dbReference type="Pfam" id="PF00067">
    <property type="entry name" value="p450"/>
    <property type="match status" value="1"/>
</dbReference>
<evidence type="ECO:0000256" key="3">
    <source>
        <dbReference type="ARBA" id="ARBA00022617"/>
    </source>
</evidence>
<dbReference type="GO" id="GO:0020037">
    <property type="term" value="F:heme binding"/>
    <property type="evidence" value="ECO:0007669"/>
    <property type="project" value="InterPro"/>
</dbReference>
<dbReference type="GO" id="GO:0005506">
    <property type="term" value="F:iron ion binding"/>
    <property type="evidence" value="ECO:0007669"/>
    <property type="project" value="InterPro"/>
</dbReference>
<evidence type="ECO:0000256" key="5">
    <source>
        <dbReference type="ARBA" id="ARBA00023002"/>
    </source>
</evidence>
<feature type="binding site" description="axial binding residue" evidence="8">
    <location>
        <position position="439"/>
    </location>
    <ligand>
        <name>heme</name>
        <dbReference type="ChEBI" id="CHEBI:30413"/>
    </ligand>
    <ligandPart>
        <name>Fe</name>
        <dbReference type="ChEBI" id="CHEBI:18248"/>
    </ligandPart>
</feature>
<evidence type="ECO:0000256" key="1">
    <source>
        <dbReference type="ARBA" id="ARBA00001971"/>
    </source>
</evidence>
<dbReference type="InterPro" id="IPR050121">
    <property type="entry name" value="Cytochrome_P450_monoxygenase"/>
</dbReference>
<dbReference type="EMBL" id="JAGMUV010000013">
    <property type="protein sequence ID" value="KAH7136336.1"/>
    <property type="molecule type" value="Genomic_DNA"/>
</dbReference>
<keyword evidence="11" id="KW-1185">Reference proteome</keyword>
<dbReference type="OrthoDB" id="3945418at2759"/>
<dbReference type="InterPro" id="IPR017972">
    <property type="entry name" value="Cyt_P450_CS"/>
</dbReference>
<dbReference type="SUPFAM" id="SSF48264">
    <property type="entry name" value="Cytochrome P450"/>
    <property type="match status" value="1"/>
</dbReference>
<dbReference type="Proteomes" id="UP000738349">
    <property type="component" value="Unassembled WGS sequence"/>
</dbReference>
<evidence type="ECO:0000313" key="10">
    <source>
        <dbReference type="EMBL" id="KAH7136336.1"/>
    </source>
</evidence>
<accession>A0A9P9IXZ7</accession>
<dbReference type="PRINTS" id="PR00385">
    <property type="entry name" value="P450"/>
</dbReference>
<reference evidence="10" key="1">
    <citation type="journal article" date="2021" name="Nat. Commun.">
        <title>Genetic determinants of endophytism in the Arabidopsis root mycobiome.</title>
        <authorList>
            <person name="Mesny F."/>
            <person name="Miyauchi S."/>
            <person name="Thiergart T."/>
            <person name="Pickel B."/>
            <person name="Atanasova L."/>
            <person name="Karlsson M."/>
            <person name="Huettel B."/>
            <person name="Barry K.W."/>
            <person name="Haridas S."/>
            <person name="Chen C."/>
            <person name="Bauer D."/>
            <person name="Andreopoulos W."/>
            <person name="Pangilinan J."/>
            <person name="LaButti K."/>
            <person name="Riley R."/>
            <person name="Lipzen A."/>
            <person name="Clum A."/>
            <person name="Drula E."/>
            <person name="Henrissat B."/>
            <person name="Kohler A."/>
            <person name="Grigoriev I.V."/>
            <person name="Martin F.M."/>
            <person name="Hacquard S."/>
        </authorList>
    </citation>
    <scope>NUCLEOTIDE SEQUENCE</scope>
    <source>
        <strain evidence="10">MPI-CAGE-AT-0147</strain>
    </source>
</reference>
<dbReference type="InterPro" id="IPR001128">
    <property type="entry name" value="Cyt_P450"/>
</dbReference>
<dbReference type="PROSITE" id="PS00086">
    <property type="entry name" value="CYTOCHROME_P450"/>
    <property type="match status" value="1"/>
</dbReference>
<dbReference type="InterPro" id="IPR036396">
    <property type="entry name" value="Cyt_P450_sf"/>
</dbReference>
<keyword evidence="6 8" id="KW-0408">Iron</keyword>
<keyword evidence="7 9" id="KW-0503">Monooxygenase</keyword>
<dbReference type="PANTHER" id="PTHR24305">
    <property type="entry name" value="CYTOCHROME P450"/>
    <property type="match status" value="1"/>
</dbReference>
<keyword evidence="3 8" id="KW-0349">Heme</keyword>
<evidence type="ECO:0000256" key="4">
    <source>
        <dbReference type="ARBA" id="ARBA00022723"/>
    </source>
</evidence>
<organism evidence="10 11">
    <name type="scientific">Dactylonectria macrodidyma</name>
    <dbReference type="NCBI Taxonomy" id="307937"/>
    <lineage>
        <taxon>Eukaryota</taxon>
        <taxon>Fungi</taxon>
        <taxon>Dikarya</taxon>
        <taxon>Ascomycota</taxon>
        <taxon>Pezizomycotina</taxon>
        <taxon>Sordariomycetes</taxon>
        <taxon>Hypocreomycetidae</taxon>
        <taxon>Hypocreales</taxon>
        <taxon>Nectriaceae</taxon>
        <taxon>Dactylonectria</taxon>
    </lineage>
</organism>
<evidence type="ECO:0000256" key="6">
    <source>
        <dbReference type="ARBA" id="ARBA00023004"/>
    </source>
</evidence>
<gene>
    <name evidence="10" type="ORF">EDB81DRAFT_693375</name>
</gene>
<dbReference type="PANTHER" id="PTHR24305:SF157">
    <property type="entry name" value="N-ACETYLTRYPTOPHAN 6-HYDROXYLASE IVOC-RELATED"/>
    <property type="match status" value="1"/>
</dbReference>
<dbReference type="GO" id="GO:0004497">
    <property type="term" value="F:monooxygenase activity"/>
    <property type="evidence" value="ECO:0007669"/>
    <property type="project" value="UniProtKB-KW"/>
</dbReference>
<dbReference type="PRINTS" id="PR00463">
    <property type="entry name" value="EP450I"/>
</dbReference>
<dbReference type="AlphaFoldDB" id="A0A9P9IXZ7"/>